<dbReference type="Proteomes" id="UP000010809">
    <property type="component" value="Chromosome"/>
</dbReference>
<name>L0DX87_THIND</name>
<dbReference type="Pfam" id="PF07963">
    <property type="entry name" value="N_methyl"/>
    <property type="match status" value="1"/>
</dbReference>
<dbReference type="EMBL" id="CP003989">
    <property type="protein sequence ID" value="AGA33580.1"/>
    <property type="molecule type" value="Genomic_DNA"/>
</dbReference>
<dbReference type="HOGENOM" id="CLU_101359_0_0_6"/>
<dbReference type="PATRIC" id="fig|1255043.3.peg.1943"/>
<dbReference type="PROSITE" id="PS00409">
    <property type="entry name" value="PROKAR_NTER_METHYL"/>
    <property type="match status" value="1"/>
</dbReference>
<evidence type="ECO:0000313" key="2">
    <source>
        <dbReference type="Proteomes" id="UP000010809"/>
    </source>
</evidence>
<dbReference type="STRING" id="1255043.TVNIR_1919"/>
<dbReference type="AlphaFoldDB" id="L0DX87"/>
<dbReference type="eggNOG" id="COG2165">
    <property type="taxonomic scope" value="Bacteria"/>
</dbReference>
<keyword evidence="2" id="KW-1185">Reference proteome</keyword>
<organism evidence="1 2">
    <name type="scientific">Thioalkalivibrio nitratireducens (strain DSM 14787 / UNIQEM 213 / ALEN2)</name>
    <dbReference type="NCBI Taxonomy" id="1255043"/>
    <lineage>
        <taxon>Bacteria</taxon>
        <taxon>Pseudomonadati</taxon>
        <taxon>Pseudomonadota</taxon>
        <taxon>Gammaproteobacteria</taxon>
        <taxon>Chromatiales</taxon>
        <taxon>Ectothiorhodospiraceae</taxon>
        <taxon>Thioalkalivibrio</taxon>
    </lineage>
</organism>
<accession>L0DX87</accession>
<sequence>MRWRSGPARGFTLLEVMIALVLLGLLLSLLFSGLRLGAGSWDAAERAGREVADRMQVLEFIDRSLARAEPVFRQTADQGPVLVFEGRPDGVDWVAALPGHRGGGGLYRLSLEVAGAGTAEAALVLGQRLFHPDTLAATQTDRETLADGVQEIALEYFGTQAHGREPNWTDHWRADRLPRLVRMRIRDREGEWPPLIVAPRQDYGAQIWITEPRP</sequence>
<evidence type="ECO:0000313" key="1">
    <source>
        <dbReference type="EMBL" id="AGA33580.1"/>
    </source>
</evidence>
<proteinExistence type="predicted"/>
<dbReference type="InterPro" id="IPR012902">
    <property type="entry name" value="N_methyl_site"/>
</dbReference>
<dbReference type="NCBIfam" id="TIGR02532">
    <property type="entry name" value="IV_pilin_GFxxxE"/>
    <property type="match status" value="1"/>
</dbReference>
<gene>
    <name evidence="1" type="primary">xpsJ [H]</name>
    <name evidence="1" type="ordered locus">TVNIR_1919</name>
</gene>
<protein>
    <submittedName>
        <fullName evidence="1">General secretion pathway protein J</fullName>
    </submittedName>
</protein>
<dbReference type="KEGG" id="tni:TVNIR_1919"/>
<reference evidence="1" key="1">
    <citation type="submission" date="2015-12" db="EMBL/GenBank/DDBJ databases">
        <authorList>
            <person name="Tikhonova T.V."/>
            <person name="Pavlov A.R."/>
            <person name="Beletsky A.V."/>
            <person name="Mardanov A.V."/>
            <person name="Sorokin D.Y."/>
            <person name="Ravin N.V."/>
            <person name="Popov V.O."/>
        </authorList>
    </citation>
    <scope>NUCLEOTIDE SEQUENCE</scope>
    <source>
        <strain evidence="1">DSM 14787</strain>
    </source>
</reference>